<keyword evidence="1 3" id="KW-0812">Transmembrane</keyword>
<dbReference type="OrthoDB" id="8021850at2759"/>
<evidence type="ECO:0000256" key="1">
    <source>
        <dbReference type="SAM" id="Phobius"/>
    </source>
</evidence>
<accession>A0A5E4NIF5</accession>
<keyword evidence="4" id="KW-1185">Reference proteome</keyword>
<dbReference type="Proteomes" id="UP000325440">
    <property type="component" value="Unassembled WGS sequence"/>
</dbReference>
<dbReference type="InterPro" id="IPR019172">
    <property type="entry name" value="Osteopetrosis-assoc_TM_1"/>
</dbReference>
<dbReference type="PANTHER" id="PTHR15644:SF2">
    <property type="entry name" value="OSTEOPETROSIS-ASSOCIATED TRANSMEMBRANE PROTEIN 1"/>
    <property type="match status" value="1"/>
</dbReference>
<evidence type="ECO:0000256" key="2">
    <source>
        <dbReference type="SAM" id="SignalP"/>
    </source>
</evidence>
<feature type="transmembrane region" description="Helical" evidence="1">
    <location>
        <begin position="218"/>
        <end position="241"/>
    </location>
</feature>
<keyword evidence="1" id="KW-1133">Transmembrane helix</keyword>
<proteinExistence type="predicted"/>
<organism evidence="3 4">
    <name type="scientific">Cinara cedri</name>
    <dbReference type="NCBI Taxonomy" id="506608"/>
    <lineage>
        <taxon>Eukaryota</taxon>
        <taxon>Metazoa</taxon>
        <taxon>Ecdysozoa</taxon>
        <taxon>Arthropoda</taxon>
        <taxon>Hexapoda</taxon>
        <taxon>Insecta</taxon>
        <taxon>Pterygota</taxon>
        <taxon>Neoptera</taxon>
        <taxon>Paraneoptera</taxon>
        <taxon>Hemiptera</taxon>
        <taxon>Sternorrhyncha</taxon>
        <taxon>Aphidomorpha</taxon>
        <taxon>Aphidoidea</taxon>
        <taxon>Aphididae</taxon>
        <taxon>Lachninae</taxon>
        <taxon>Cinara</taxon>
    </lineage>
</organism>
<evidence type="ECO:0000313" key="4">
    <source>
        <dbReference type="Proteomes" id="UP000325440"/>
    </source>
</evidence>
<gene>
    <name evidence="3" type="ORF">CINCED_3A014773</name>
</gene>
<dbReference type="PANTHER" id="PTHR15644">
    <property type="entry name" value="OSTEOPETROSIS ASSOCIATED TRANSMEMBRANE PROTEIN 1"/>
    <property type="match status" value="1"/>
</dbReference>
<dbReference type="Pfam" id="PF09777">
    <property type="entry name" value="OSTMP1"/>
    <property type="match status" value="1"/>
</dbReference>
<dbReference type="EMBL" id="CABPRJ010002370">
    <property type="protein sequence ID" value="VVC43511.1"/>
    <property type="molecule type" value="Genomic_DNA"/>
</dbReference>
<feature type="signal peptide" evidence="2">
    <location>
        <begin position="1"/>
        <end position="20"/>
    </location>
</feature>
<dbReference type="AlphaFoldDB" id="A0A5E4NIF5"/>
<protein>
    <submittedName>
        <fullName evidence="3">Osteopetrosis-associated transmembrane protein 1</fullName>
    </submittedName>
</protein>
<keyword evidence="2" id="KW-0732">Signal</keyword>
<feature type="chain" id="PRO_5023018457" evidence="2">
    <location>
        <begin position="21"/>
        <end position="273"/>
    </location>
</feature>
<keyword evidence="1" id="KW-0472">Membrane</keyword>
<dbReference type="GO" id="GO:0005829">
    <property type="term" value="C:cytosol"/>
    <property type="evidence" value="ECO:0007669"/>
    <property type="project" value="TreeGrafter"/>
</dbReference>
<reference evidence="3 4" key="1">
    <citation type="submission" date="2019-08" db="EMBL/GenBank/DDBJ databases">
        <authorList>
            <person name="Alioto T."/>
            <person name="Alioto T."/>
            <person name="Gomez Garrido J."/>
        </authorList>
    </citation>
    <scope>NUCLEOTIDE SEQUENCE [LARGE SCALE GENOMIC DNA]</scope>
</reference>
<sequence>MAKIIYLLYFYLFYFNTCFSLQSTDTKSIDVLPDVCENRLQLFANETANFTLCVITNARPITVCENCANEYYRVLERYEAIQKLHVNDSEVDCRIFLTNIDRLQVVYASYNYVLDMWEKASCKLCLNLNGTLNDKTKYIMHLGDVLDSCVTKHIINGTNHSSSLCTDCKEAYMTLNSYYITHKIDNVFCMDVVDLINNTQTEWSLKWKCHVSNYDSEWVLLFISFIVLLLPVMFYFINWLFSQERSNTLIFQNRWHERFTNNAASTSNYVVIT</sequence>
<evidence type="ECO:0000313" key="3">
    <source>
        <dbReference type="EMBL" id="VVC43511.1"/>
    </source>
</evidence>
<name>A0A5E4NIF5_9HEMI</name>